<dbReference type="EMBL" id="JAINUG010000192">
    <property type="protein sequence ID" value="KAJ8388630.1"/>
    <property type="molecule type" value="Genomic_DNA"/>
</dbReference>
<evidence type="ECO:0000259" key="2">
    <source>
        <dbReference type="PROSITE" id="PS50003"/>
    </source>
</evidence>
<dbReference type="GO" id="GO:0043410">
    <property type="term" value="P:positive regulation of MAPK cascade"/>
    <property type="evidence" value="ECO:0007669"/>
    <property type="project" value="TreeGrafter"/>
</dbReference>
<dbReference type="InterPro" id="IPR001849">
    <property type="entry name" value="PH_domain"/>
</dbReference>
<protein>
    <recommendedName>
        <fullName evidence="6">Docking protein 2</fullName>
    </recommendedName>
</protein>
<evidence type="ECO:0000259" key="3">
    <source>
        <dbReference type="PROSITE" id="PS51064"/>
    </source>
</evidence>
<evidence type="ECO:0008006" key="6">
    <source>
        <dbReference type="Google" id="ProtNLM"/>
    </source>
</evidence>
<dbReference type="AlphaFoldDB" id="A0AAD7RQY3"/>
<keyword evidence="5" id="KW-1185">Reference proteome</keyword>
<dbReference type="PROSITE" id="PS50003">
    <property type="entry name" value="PH_DOMAIN"/>
    <property type="match status" value="1"/>
</dbReference>
<dbReference type="PANTHER" id="PTHR21258:SF14">
    <property type="entry name" value="DOCKING PROTEIN 2"/>
    <property type="match status" value="1"/>
</dbReference>
<accession>A0AAD7RQY3</accession>
<dbReference type="SMART" id="SM00233">
    <property type="entry name" value="PH"/>
    <property type="match status" value="1"/>
</dbReference>
<sequence>MEEAIRKRGVLYIQQQKFGKKWKKVWSIVYGDSNCSVSRLELYERRDDAEQSERKGGKRSKRETRKVIRTSDFVRVSEERESACPRGCGCFLLETTEKSFLFAVEMSELDDWIRTLCEIAFPTNQGQCDDLTIPSVQDCGMVDNSIYCTSTALNNFEVTVERTEASERCQLRGAFILRVDFHGLHLQKPESGVIHFTWPYRHIRKFGLNMFSFSFEAGRRSDSGEGLFEFKTKQNDRIFQAVDGAIDLQRRGDGRQASDLGCRPVAPDDSDLYSTVNKVKRPHPPVDGLLVGLEEMTLDDRALPFRDWGRGMSSHPLPNPNSHLEPSPVSQLPHRLYHEPRSEDQELAGSETEPDYEEVDIGAMAAVVTQAPLALYDDVKEAKGHAWMLGMALDPVGQKCPYNPGADERAIPRQLKRMLTNPHFDCDKDDR</sequence>
<dbReference type="GO" id="GO:0007265">
    <property type="term" value="P:Ras protein signal transduction"/>
    <property type="evidence" value="ECO:0007669"/>
    <property type="project" value="TreeGrafter"/>
</dbReference>
<dbReference type="GO" id="GO:0007169">
    <property type="term" value="P:cell surface receptor protein tyrosine kinase signaling pathway"/>
    <property type="evidence" value="ECO:0007669"/>
    <property type="project" value="TreeGrafter"/>
</dbReference>
<reference evidence="4" key="1">
    <citation type="journal article" date="2023" name="Science">
        <title>Genome structures resolve the early diversification of teleost fishes.</title>
        <authorList>
            <person name="Parey E."/>
            <person name="Louis A."/>
            <person name="Montfort J."/>
            <person name="Bouchez O."/>
            <person name="Roques C."/>
            <person name="Iampietro C."/>
            <person name="Lluch J."/>
            <person name="Castinel A."/>
            <person name="Donnadieu C."/>
            <person name="Desvignes T."/>
            <person name="Floi Bucao C."/>
            <person name="Jouanno E."/>
            <person name="Wen M."/>
            <person name="Mejri S."/>
            <person name="Dirks R."/>
            <person name="Jansen H."/>
            <person name="Henkel C."/>
            <person name="Chen W.J."/>
            <person name="Zahm M."/>
            <person name="Cabau C."/>
            <person name="Klopp C."/>
            <person name="Thompson A.W."/>
            <person name="Robinson-Rechavi M."/>
            <person name="Braasch I."/>
            <person name="Lecointre G."/>
            <person name="Bobe J."/>
            <person name="Postlethwait J.H."/>
            <person name="Berthelot C."/>
            <person name="Roest Crollius H."/>
            <person name="Guiguen Y."/>
        </authorList>
    </citation>
    <scope>NUCLEOTIDE SEQUENCE</scope>
    <source>
        <strain evidence="4">NC1722</strain>
    </source>
</reference>
<dbReference type="PROSITE" id="PS51064">
    <property type="entry name" value="IRS_PTB"/>
    <property type="match status" value="1"/>
</dbReference>
<dbReference type="GO" id="GO:0005737">
    <property type="term" value="C:cytoplasm"/>
    <property type="evidence" value="ECO:0007669"/>
    <property type="project" value="TreeGrafter"/>
</dbReference>
<organism evidence="4 5">
    <name type="scientific">Aldrovandia affinis</name>
    <dbReference type="NCBI Taxonomy" id="143900"/>
    <lineage>
        <taxon>Eukaryota</taxon>
        <taxon>Metazoa</taxon>
        <taxon>Chordata</taxon>
        <taxon>Craniata</taxon>
        <taxon>Vertebrata</taxon>
        <taxon>Euteleostomi</taxon>
        <taxon>Actinopterygii</taxon>
        <taxon>Neopterygii</taxon>
        <taxon>Teleostei</taxon>
        <taxon>Notacanthiformes</taxon>
        <taxon>Halosauridae</taxon>
        <taxon>Aldrovandia</taxon>
    </lineage>
</organism>
<dbReference type="InterPro" id="IPR050996">
    <property type="entry name" value="Docking_Protein_DOK"/>
</dbReference>
<feature type="region of interest" description="Disordered" evidence="1">
    <location>
        <begin position="312"/>
        <end position="331"/>
    </location>
</feature>
<evidence type="ECO:0000313" key="4">
    <source>
        <dbReference type="EMBL" id="KAJ8388630.1"/>
    </source>
</evidence>
<gene>
    <name evidence="4" type="ORF">AAFF_G00131950</name>
</gene>
<dbReference type="Proteomes" id="UP001221898">
    <property type="component" value="Unassembled WGS sequence"/>
</dbReference>
<feature type="domain" description="PH" evidence="2">
    <location>
        <begin position="4"/>
        <end position="121"/>
    </location>
</feature>
<dbReference type="SMART" id="SM00310">
    <property type="entry name" value="PTBI"/>
    <property type="match status" value="1"/>
</dbReference>
<proteinExistence type="predicted"/>
<dbReference type="SUPFAM" id="SSF50729">
    <property type="entry name" value="PH domain-like"/>
    <property type="match status" value="2"/>
</dbReference>
<dbReference type="Pfam" id="PF02174">
    <property type="entry name" value="IRS"/>
    <property type="match status" value="1"/>
</dbReference>
<evidence type="ECO:0000313" key="5">
    <source>
        <dbReference type="Proteomes" id="UP001221898"/>
    </source>
</evidence>
<feature type="compositionally biased region" description="Polar residues" evidence="1">
    <location>
        <begin position="320"/>
        <end position="330"/>
    </location>
</feature>
<comment type="caution">
    <text evidence="4">The sequence shown here is derived from an EMBL/GenBank/DDBJ whole genome shotgun (WGS) entry which is preliminary data.</text>
</comment>
<evidence type="ECO:0000256" key="1">
    <source>
        <dbReference type="SAM" id="MobiDB-lite"/>
    </source>
</evidence>
<name>A0AAD7RQY3_9TELE</name>
<dbReference type="SMART" id="SM01244">
    <property type="entry name" value="IRS"/>
    <property type="match status" value="1"/>
</dbReference>
<dbReference type="InterPro" id="IPR011993">
    <property type="entry name" value="PH-like_dom_sf"/>
</dbReference>
<dbReference type="Gene3D" id="2.30.29.30">
    <property type="entry name" value="Pleckstrin-homology domain (PH domain)/Phosphotyrosine-binding domain (PTB)"/>
    <property type="match status" value="2"/>
</dbReference>
<dbReference type="PANTHER" id="PTHR21258">
    <property type="entry name" value="DOCKING PROTEIN RELATED"/>
    <property type="match status" value="1"/>
</dbReference>
<feature type="domain" description="IRS-type PTB" evidence="3">
    <location>
        <begin position="152"/>
        <end position="256"/>
    </location>
</feature>
<dbReference type="InterPro" id="IPR002404">
    <property type="entry name" value="IRS_PTB"/>
</dbReference>